<comment type="caution">
    <text evidence="2">The sequence shown here is derived from an EMBL/GenBank/DDBJ whole genome shotgun (WGS) entry which is preliminary data.</text>
</comment>
<dbReference type="Proteomes" id="UP000249130">
    <property type="component" value="Unassembled WGS sequence"/>
</dbReference>
<organism evidence="2 3">
    <name type="scientific">Rhodoplanes roseus</name>
    <dbReference type="NCBI Taxonomy" id="29409"/>
    <lineage>
        <taxon>Bacteria</taxon>
        <taxon>Pseudomonadati</taxon>
        <taxon>Pseudomonadota</taxon>
        <taxon>Alphaproteobacteria</taxon>
        <taxon>Hyphomicrobiales</taxon>
        <taxon>Nitrobacteraceae</taxon>
        <taxon>Rhodoplanes</taxon>
    </lineage>
</organism>
<dbReference type="AlphaFoldDB" id="A0A327KRS7"/>
<dbReference type="OrthoDB" id="8454943at2"/>
<keyword evidence="1" id="KW-0472">Membrane</keyword>
<proteinExistence type="predicted"/>
<evidence type="ECO:0000256" key="1">
    <source>
        <dbReference type="SAM" id="Phobius"/>
    </source>
</evidence>
<keyword evidence="3" id="KW-1185">Reference proteome</keyword>
<sequence length="68" mass="7104">MMKLAVLIWMMLGITLAGALVVVVVSIPSLYNQGMSLIPIVAAVGFVLAVPAAILIARKIDQATAKRA</sequence>
<evidence type="ECO:0008006" key="4">
    <source>
        <dbReference type="Google" id="ProtNLM"/>
    </source>
</evidence>
<feature type="transmembrane region" description="Helical" evidence="1">
    <location>
        <begin position="37"/>
        <end position="57"/>
    </location>
</feature>
<accession>A0A327KRS7</accession>
<dbReference type="EMBL" id="NPEX01000203">
    <property type="protein sequence ID" value="RAI41121.1"/>
    <property type="molecule type" value="Genomic_DNA"/>
</dbReference>
<keyword evidence="1" id="KW-1133">Transmembrane helix</keyword>
<gene>
    <name evidence="2" type="ORF">CH341_22380</name>
</gene>
<evidence type="ECO:0000313" key="3">
    <source>
        <dbReference type="Proteomes" id="UP000249130"/>
    </source>
</evidence>
<evidence type="ECO:0000313" key="2">
    <source>
        <dbReference type="EMBL" id="RAI41121.1"/>
    </source>
</evidence>
<keyword evidence="1" id="KW-0812">Transmembrane</keyword>
<feature type="transmembrane region" description="Helical" evidence="1">
    <location>
        <begin position="7"/>
        <end position="31"/>
    </location>
</feature>
<protein>
    <recommendedName>
        <fullName evidence="4">CTP synthetase</fullName>
    </recommendedName>
</protein>
<reference evidence="2 3" key="1">
    <citation type="submission" date="2017-07" db="EMBL/GenBank/DDBJ databases">
        <title>Draft Genome Sequences of Select Purple Nonsulfur Bacteria.</title>
        <authorList>
            <person name="Lasarre B."/>
            <person name="Mckinlay J.B."/>
        </authorList>
    </citation>
    <scope>NUCLEOTIDE SEQUENCE [LARGE SCALE GENOMIC DNA]</scope>
    <source>
        <strain evidence="2 3">DSM 5909</strain>
    </source>
</reference>
<dbReference type="RefSeq" id="WP_111421219.1">
    <property type="nucleotide sequence ID" value="NZ_NPEX01000203.1"/>
</dbReference>
<name>A0A327KRS7_9BRAD</name>